<dbReference type="SMART" id="SM00320">
    <property type="entry name" value="WD40"/>
    <property type="match status" value="3"/>
</dbReference>
<gene>
    <name evidence="7" type="ORF">TRIUR3_09210</name>
</gene>
<dbReference type="Pfam" id="PF04003">
    <property type="entry name" value="Utp12"/>
    <property type="match status" value="1"/>
</dbReference>
<evidence type="ECO:0000313" key="7">
    <source>
        <dbReference type="EMBL" id="EMS57829.1"/>
    </source>
</evidence>
<dbReference type="InterPro" id="IPR018289">
    <property type="entry name" value="MULE_transposase_dom"/>
</dbReference>
<comment type="subcellular location">
    <subcellularLocation>
        <location evidence="1">Nucleus</location>
        <location evidence="1">Nucleolus</location>
    </subcellularLocation>
</comment>
<dbReference type="STRING" id="4572.M8ABB3"/>
<feature type="domain" description="Small-subunit processome Utp12" evidence="5">
    <location>
        <begin position="1382"/>
        <end position="1472"/>
    </location>
</feature>
<name>M8ABB3_TRIUA</name>
<reference evidence="7" key="1">
    <citation type="journal article" date="2013" name="Nature">
        <title>Draft genome of the wheat A-genome progenitor Triticum urartu.</title>
        <authorList>
            <person name="Ling H.Q."/>
            <person name="Zhao S."/>
            <person name="Liu D."/>
            <person name="Wang J."/>
            <person name="Sun H."/>
            <person name="Zhang C."/>
            <person name="Fan H."/>
            <person name="Li D."/>
            <person name="Dong L."/>
            <person name="Tao Y."/>
            <person name="Gao C."/>
            <person name="Wu H."/>
            <person name="Li Y."/>
            <person name="Cui Y."/>
            <person name="Guo X."/>
            <person name="Zheng S."/>
            <person name="Wang B."/>
            <person name="Yu K."/>
            <person name="Liang Q."/>
            <person name="Yang W."/>
            <person name="Lou X."/>
            <person name="Chen J."/>
            <person name="Feng M."/>
            <person name="Jian J."/>
            <person name="Zhang X."/>
            <person name="Luo G."/>
            <person name="Jiang Y."/>
            <person name="Liu J."/>
            <person name="Wang Z."/>
            <person name="Sha Y."/>
            <person name="Zhang B."/>
            <person name="Wu H."/>
            <person name="Tang D."/>
            <person name="Shen Q."/>
            <person name="Xue P."/>
            <person name="Zou S."/>
            <person name="Wang X."/>
            <person name="Liu X."/>
            <person name="Wang F."/>
            <person name="Yang Y."/>
            <person name="An X."/>
            <person name="Dong Z."/>
            <person name="Zhang K."/>
            <person name="Zhang X."/>
            <person name="Luo M.C."/>
            <person name="Dvorak J."/>
            <person name="Tong Y."/>
            <person name="Wang J."/>
            <person name="Yang H."/>
            <person name="Li Z."/>
            <person name="Wang D."/>
            <person name="Zhang A."/>
            <person name="Wang J."/>
        </authorList>
    </citation>
    <scope>NUCLEOTIDE SEQUENCE</scope>
</reference>
<accession>M8ABB3</accession>
<evidence type="ECO:0000256" key="2">
    <source>
        <dbReference type="ARBA" id="ARBA00023242"/>
    </source>
</evidence>
<dbReference type="eggNOG" id="KOG4547">
    <property type="taxonomic scope" value="Eukaryota"/>
</dbReference>
<dbReference type="InterPro" id="IPR015943">
    <property type="entry name" value="WD40/YVTN_repeat-like_dom_sf"/>
</dbReference>
<feature type="region of interest" description="Disordered" evidence="4">
    <location>
        <begin position="795"/>
        <end position="816"/>
    </location>
</feature>
<organism evidence="7">
    <name type="scientific">Triticum urartu</name>
    <name type="common">Red wild einkorn</name>
    <name type="synonym">Crithodium urartu</name>
    <dbReference type="NCBI Taxonomy" id="4572"/>
    <lineage>
        <taxon>Eukaryota</taxon>
        <taxon>Viridiplantae</taxon>
        <taxon>Streptophyta</taxon>
        <taxon>Embryophyta</taxon>
        <taxon>Tracheophyta</taxon>
        <taxon>Spermatophyta</taxon>
        <taxon>Magnoliopsida</taxon>
        <taxon>Liliopsida</taxon>
        <taxon>Poales</taxon>
        <taxon>Poaceae</taxon>
        <taxon>BOP clade</taxon>
        <taxon>Pooideae</taxon>
        <taxon>Triticodae</taxon>
        <taxon>Triticeae</taxon>
        <taxon>Triticinae</taxon>
        <taxon>Triticum</taxon>
    </lineage>
</organism>
<dbReference type="PANTHER" id="PTHR45290:SF1">
    <property type="entry name" value="OS03G0300300 PROTEIN"/>
    <property type="match status" value="1"/>
</dbReference>
<evidence type="ECO:0000256" key="3">
    <source>
        <dbReference type="SAM" id="Coils"/>
    </source>
</evidence>
<feature type="compositionally biased region" description="Basic and acidic residues" evidence="4">
    <location>
        <begin position="38"/>
        <end position="54"/>
    </location>
</feature>
<keyword evidence="2" id="KW-0539">Nucleus</keyword>
<feature type="compositionally biased region" description="Polar residues" evidence="4">
    <location>
        <begin position="1"/>
        <end position="13"/>
    </location>
</feature>
<feature type="compositionally biased region" description="Acidic residues" evidence="4">
    <location>
        <begin position="1490"/>
        <end position="1518"/>
    </location>
</feature>
<proteinExistence type="predicted"/>
<evidence type="ECO:0000256" key="1">
    <source>
        <dbReference type="ARBA" id="ARBA00004604"/>
    </source>
</evidence>
<evidence type="ECO:0000259" key="6">
    <source>
        <dbReference type="Pfam" id="PF10551"/>
    </source>
</evidence>
<feature type="domain" description="MULE transposase" evidence="6">
    <location>
        <begin position="525"/>
        <end position="622"/>
    </location>
</feature>
<dbReference type="Gene3D" id="2.130.10.10">
    <property type="entry name" value="YVTN repeat-like/Quinoprotein amine dehydrogenase"/>
    <property type="match status" value="1"/>
</dbReference>
<dbReference type="EMBL" id="KD139957">
    <property type="protein sequence ID" value="EMS57829.1"/>
    <property type="molecule type" value="Genomic_DNA"/>
</dbReference>
<dbReference type="PROSITE" id="PS50082">
    <property type="entry name" value="WD_REPEATS_2"/>
    <property type="match status" value="1"/>
</dbReference>
<protein>
    <submittedName>
        <fullName evidence="7">WD repeat-containing protein 43</fullName>
    </submittedName>
</protein>
<dbReference type="InterPro" id="IPR007148">
    <property type="entry name" value="SSU_processome_Utp12"/>
</dbReference>
<sequence length="1518" mass="167673">MATRLKSSSTHRQGCQRGSIHGRGRRAASGAEEQQPSRSREDGGGGKEIGETPLRGDSRTRIMEWSFNNSGIEYAPTLLLLLALINCVDDELWVVNVLPINGLGDNVQRIIGLSDITFLKLVSLVCSVGYNKKDTIYYQCGGLVGMELLDSNKKVTTMVNQYKSVKMLNLSVLRRPAPTRRKKRTRKQALLIEQPTKEGINEVIVEQENVLEEKVEATEEEEMAVAEEKEEMAVAENYDDEDLENLARLKRQKEDPAEHMEGDTDIEDLYPLLDDAPVIPIEDSTLDSCNPSKKRAEAWQKKKLRKNAILGSQAKLRDVTNTQACELSDPGSEDIGMDIISSDDDGFEPAISVAPKCKKSRAQPLPTRVWYDEGRLLGASAIKREETVCIRKMVLPHTCGITYDTSRVDSTWLSNRYEENFRGDPDWKISALIDTTKRNHGVDITPMMAYRARNKAADIVLRNHKQQYVRIRDYLQTVLDTNPGSRCIVTTGQQPPPAMNPMFHGLFFCVNASKEGFLHGCRPFIGLDGCFVKLTTGAQVLAASGRDGNNNLFPIAFGVVGKEDIPNWCWFLEQLKYALGGDSGPFGRWTIMSDRQKGLLNAIDKVFPNCDQRYCLRHIYANFQTAGHKGGDLKKHMDSAAYAYQKSDYDAAMSDLKAESESAWEWLSKIPPRHWARHDMDTNCKTDLVVNNLSEVFNKYILETRNKPIQTMIDNIRTKLMVRYNSNREGLVNSNWKITRNYAEKLELEKTRAKHCRPSNRRIFEEGPIHDQAEETPLHGQAEASPVHVQAEAAPVHVHAQAEADTSTGAAKGRGGGRAQVYVTKSSDLNGCLCYITYFGDLGTVTCQEVEERMAAAAANPDSGGFVPGGGGFDPEETGTWESLVVVWRAACDSCKNRVSFWAMAVFGLGRIPSVSQWSVQYTLSNGKNLRSLLFILVILQFSDRSSSANLTVWDAVRGHLQTEFADIPAVEVGALPETKRGHLALDYTCMKWVQLSTKKKRKAGSSLLVLGTGSGDVLALDVAAGQWKWRISDCHPGGVTAVAYSRHGRSVYTAGADGMVCKIDASDGSVAGKFKSSSKAISALAVSSDGTVLATAAGQLRTFDASDNKKIQKFSGHPVSVRNMIFSNNGEYVLSSGVGERYVAIWKLGSGTNATEGEIDVLAISEVGICYFWSGNNMDDLRNKKPTKIALSESSLSRMNQDFTIFAAKLQGIDGPNSAHVLLAYGSVVKPSFDKLLVCYGKDVNLGVSEDGVLLPTVQPTTHQKGQSAKTKVTITALDRANAEDAILPLPKLHTQEKKRKHGVTKPSGVKLAIDSDLGTTSRLTEKRVPVQRIENDSICIEDLMRKYGVIDQSLVGHPDMATKILSDLFSSSGMTIDANLPSKKIRAHLRSLKPGDACKLLENLVCAWRSRSGSAELVLRWIYCLLVIHGRFIPSEKSRKLISDLEKMCAERYTATEDLLKLSGRLRLIMAQVDKDVKDVSSKAAVQSDEDEEDEIDEMVYGEDVDLSENSDNDAE</sequence>
<feature type="region of interest" description="Disordered" evidence="4">
    <location>
        <begin position="1"/>
        <end position="54"/>
    </location>
</feature>
<keyword evidence="3" id="KW-0175">Coiled coil</keyword>
<dbReference type="InterPro" id="IPR001680">
    <property type="entry name" value="WD40_rpt"/>
</dbReference>
<dbReference type="Pfam" id="PF00400">
    <property type="entry name" value="WD40"/>
    <property type="match status" value="2"/>
</dbReference>
<feature type="coiled-coil region" evidence="3">
    <location>
        <begin position="201"/>
        <end position="231"/>
    </location>
</feature>
<dbReference type="PANTHER" id="PTHR45290">
    <property type="entry name" value="OS03G0300300 PROTEIN"/>
    <property type="match status" value="1"/>
</dbReference>
<dbReference type="Pfam" id="PF10551">
    <property type="entry name" value="MULE"/>
    <property type="match status" value="1"/>
</dbReference>
<evidence type="ECO:0000259" key="5">
    <source>
        <dbReference type="Pfam" id="PF04003"/>
    </source>
</evidence>
<evidence type="ECO:0000256" key="4">
    <source>
        <dbReference type="SAM" id="MobiDB-lite"/>
    </source>
</evidence>
<dbReference type="InterPro" id="IPR011047">
    <property type="entry name" value="Quinoprotein_ADH-like_sf"/>
</dbReference>
<dbReference type="GO" id="GO:0005730">
    <property type="term" value="C:nucleolus"/>
    <property type="evidence" value="ECO:0007669"/>
    <property type="project" value="UniProtKB-SubCell"/>
</dbReference>
<feature type="region of interest" description="Disordered" evidence="4">
    <location>
        <begin position="1483"/>
        <end position="1518"/>
    </location>
</feature>
<dbReference type="SUPFAM" id="SSF50998">
    <property type="entry name" value="Quinoprotein alcohol dehydrogenase-like"/>
    <property type="match status" value="1"/>
</dbReference>